<organism evidence="1 2">
    <name type="scientific">Mucor flavus</name>
    <dbReference type="NCBI Taxonomy" id="439312"/>
    <lineage>
        <taxon>Eukaryota</taxon>
        <taxon>Fungi</taxon>
        <taxon>Fungi incertae sedis</taxon>
        <taxon>Mucoromycota</taxon>
        <taxon>Mucoromycotina</taxon>
        <taxon>Mucoromycetes</taxon>
        <taxon>Mucorales</taxon>
        <taxon>Mucorineae</taxon>
        <taxon>Mucoraceae</taxon>
        <taxon>Mucor</taxon>
    </lineage>
</organism>
<comment type="caution">
    <text evidence="1">The sequence shown here is derived from an EMBL/GenBank/DDBJ whole genome shotgun (WGS) entry which is preliminary data.</text>
</comment>
<accession>A0ABP9YUD8</accession>
<evidence type="ECO:0000313" key="1">
    <source>
        <dbReference type="EMBL" id="GAA5810456.1"/>
    </source>
</evidence>
<protein>
    <submittedName>
        <fullName evidence="1">Uncharacterized protein</fullName>
    </submittedName>
</protein>
<name>A0ABP9YUD8_9FUNG</name>
<proteinExistence type="predicted"/>
<sequence>MTNYINSFEQSQTCGLGSLGYEYYVNKHYKTPRHKTRALYLRSQGHSVTDYNIQTIFSNGVKYEGDNEYEYDDDVIMNNSTMEDDVESMSFTNDTFSLGYNDEEYLGSDSVAEDDFDSDSGLESSELGSYTFTFRAKPFFFI</sequence>
<gene>
    <name evidence="1" type="ORF">MFLAVUS_003877</name>
</gene>
<dbReference type="Proteomes" id="UP001473302">
    <property type="component" value="Unassembled WGS sequence"/>
</dbReference>
<reference evidence="1 2" key="1">
    <citation type="submission" date="2024-04" db="EMBL/GenBank/DDBJ databases">
        <title>genome sequences of Mucor flavus KT1a and Helicostylum pulchrum KT1b strains isolated from the surface of a dry-aged beef.</title>
        <authorList>
            <person name="Toyotome T."/>
            <person name="Hosono M."/>
            <person name="Torimaru M."/>
            <person name="Fukuda K."/>
            <person name="Mikami N."/>
        </authorList>
    </citation>
    <scope>NUCLEOTIDE SEQUENCE [LARGE SCALE GENOMIC DNA]</scope>
    <source>
        <strain evidence="1 2">KT1a</strain>
    </source>
</reference>
<evidence type="ECO:0000313" key="2">
    <source>
        <dbReference type="Proteomes" id="UP001473302"/>
    </source>
</evidence>
<keyword evidence="2" id="KW-1185">Reference proteome</keyword>
<dbReference type="EMBL" id="BAABUK010000007">
    <property type="protein sequence ID" value="GAA5810456.1"/>
    <property type="molecule type" value="Genomic_DNA"/>
</dbReference>